<dbReference type="GO" id="GO:0005730">
    <property type="term" value="C:nucleolus"/>
    <property type="evidence" value="ECO:0007669"/>
    <property type="project" value="TreeGrafter"/>
</dbReference>
<organism evidence="3 4">
    <name type="scientific">Emergomyces pasteurianus Ep9510</name>
    <dbReference type="NCBI Taxonomy" id="1447872"/>
    <lineage>
        <taxon>Eukaryota</taxon>
        <taxon>Fungi</taxon>
        <taxon>Dikarya</taxon>
        <taxon>Ascomycota</taxon>
        <taxon>Pezizomycotina</taxon>
        <taxon>Eurotiomycetes</taxon>
        <taxon>Eurotiomycetidae</taxon>
        <taxon>Onygenales</taxon>
        <taxon>Ajellomycetaceae</taxon>
        <taxon>Emergomyces</taxon>
    </lineage>
</organism>
<keyword evidence="1" id="KW-0175">Coiled coil</keyword>
<dbReference type="SUPFAM" id="SSF48371">
    <property type="entry name" value="ARM repeat"/>
    <property type="match status" value="1"/>
</dbReference>
<keyword evidence="4" id="KW-1185">Reference proteome</keyword>
<protein>
    <recommendedName>
        <fullName evidence="2">Nucleolar 27S pre-rRNA processing Urb2/Npa2 C-terminal domain-containing protein</fullName>
    </recommendedName>
</protein>
<dbReference type="PANTHER" id="PTHR15682">
    <property type="entry name" value="UNHEALTHY RIBOSOME BIOGENESIS PROTEIN 2 HOMOLOG"/>
    <property type="match status" value="1"/>
</dbReference>
<comment type="caution">
    <text evidence="3">The sequence shown here is derived from an EMBL/GenBank/DDBJ whole genome shotgun (WGS) entry which is preliminary data.</text>
</comment>
<dbReference type="GO" id="GO:0042254">
    <property type="term" value="P:ribosome biogenesis"/>
    <property type="evidence" value="ECO:0007669"/>
    <property type="project" value="TreeGrafter"/>
</dbReference>
<sequence length="1531" mass="172555">MWARYWHARTNKRKVSTPEKGDALYPLQHDRDPESFIALFAMAPILESGPSAHQALLQLEKGSNGPASQLQEAARIIGVDLVDLSSTFSRGKVDNRIIPGVVNKEKKPAPKEEWVLRWLMKKLKAPSQRQEQSKSNCRLDTRTWILLRQLFDLIPVKPLAFILNENRFLMILKDTLADIANVSSSPLERPALQGALHSESSVTVQGFPVSASSKRGQKRKRTENGLDSVELDGGIAGSWIDTFCAVLDTMKSLVILLDQVPDVQSAVGSQLKLVLRGEPQIAAGILGHAFELARRAIGKWDKGFPRLDTQLLPALSSVLDIWRFSSEHIGHGTNLSNDDAFSSQCLSEILDLLTVLREATNESAANKSLIQGMERIVVLHFILPLRQSFFSTRSSGVTSTNDSPDPALIKLVFDLIHSRWRKFDDSSNTWLLPTLLDIAIRAVPRDVFRKQVHEAPWLETLCVALSSIAGCPLSEEPSWNTLRRNIPILERLLQVTINRRVSLSIDTLSRYAIRFSGLLEGDGLNRTTEWSLISKIIRTGVDVFLPNSGINGADNLLSNLISQITTFSLVPNVTPSETYEVIKNDVVIPLLKGFAGARAIGSFLDIWSEQLTWLEATRLSGADIFYHFVWEDDDLAAAFKPLITNPFSENQTKDRLQAILMQHSFDDEVKAPELYADIVLLDSIFKSRLRDLSTFEDQFLIKTFQIISDLISSKRNLGWRWRLWRLSQRFVDQYPSSNDISIDLGTTLLPKAIDLLQSFHHQGYAPNIPRNDCLEAFEAFKFVVLVASRMDGPKSSEHLNAIIPRIVPAFTQVAKSSEPAWNGRVETMISPQTICVGYLIVLLATPVAVSRLSSENRSLLFNSLLTSVECSEQGISTPPVLSQATVGSRLENQLLEIWQSFTSNEWLLLAPAAVYDLVNTIFHHLKEKNIPRQLSIVSLLSIPTRLIPRHQRGMLLDFLQQAILRGQLNSQEMCTDVLTLMTKLADLPKSSAQITSAWEEPWKLSNAIFFQKGDSSPRVAPFQSFRQLHKAIIDRVLVSSDIQRRLYFRKTFDKVSEVAQRYETANFDTMEFFLLALSLRTLRTHNEHFDGMLKVETLNALREKVFNVLVTDLRSIEKSMGKKGEPLDVQMLTGILSALEEFDDMTSKNREAQKAIRKVERQLGTVSDDVHIQRLAKRRLISSQKPGKDLEQVLMGSISLFPVEQLYGDEQQIFLRDIRHKLSALSEKKLVRLVRQLREPGFTGQDAYHRLLLTGVAISCFKTVEDLDTQASKELTSLFTALLLCLVDTTAIERFSLATECLEMLLRNQSRSITQWNIDHSLGTIAVTISAHGPKISRDYAGAIYSRICKLLGLIFGQYRQKLNGRFHLVLPVMIQLLRLLFTPSSKAQKSSRFQLTLPPWVDNNNVSFPFRKPSYGTQFTRLLTTLCDPTVSAVQRGQRSKSGLTDNTKKVKSLAGQHLQYLVMEYAICQLRGQLLPEMKAALMPGFYSVLDVMSKETMRGMNAAMDSSSRAVFKSLYDDYMRFGKWNHE</sequence>
<dbReference type="Proteomes" id="UP000182235">
    <property type="component" value="Unassembled WGS sequence"/>
</dbReference>
<evidence type="ECO:0000313" key="4">
    <source>
        <dbReference type="Proteomes" id="UP000182235"/>
    </source>
</evidence>
<reference evidence="3 4" key="1">
    <citation type="submission" date="2015-07" db="EMBL/GenBank/DDBJ databases">
        <title>Emmonsia species relationships and genome sequence.</title>
        <authorList>
            <consortium name="The Broad Institute Genomics Platform"/>
            <person name="Cuomo C.A."/>
            <person name="Munoz J.F."/>
            <person name="Imamovic A."/>
            <person name="Priest M.E."/>
            <person name="Young S."/>
            <person name="Clay O.K."/>
            <person name="McEwen J.G."/>
        </authorList>
    </citation>
    <scope>NUCLEOTIDE SEQUENCE [LARGE SCALE GENOMIC DNA]</scope>
    <source>
        <strain evidence="3 4">UAMH 9510</strain>
    </source>
</reference>
<evidence type="ECO:0000259" key="2">
    <source>
        <dbReference type="Pfam" id="PF10441"/>
    </source>
</evidence>
<evidence type="ECO:0000313" key="3">
    <source>
        <dbReference type="EMBL" id="OJD11888.1"/>
    </source>
</evidence>
<dbReference type="OrthoDB" id="160374at2759"/>
<evidence type="ECO:0000256" key="1">
    <source>
        <dbReference type="SAM" id="Coils"/>
    </source>
</evidence>
<dbReference type="Pfam" id="PF10441">
    <property type="entry name" value="Urb2"/>
    <property type="match status" value="1"/>
</dbReference>
<dbReference type="InterPro" id="IPR018849">
    <property type="entry name" value="Urb2/Npa2_C"/>
</dbReference>
<dbReference type="VEuPathDB" id="FungiDB:AJ78_07431"/>
<proteinExistence type="predicted"/>
<dbReference type="EMBL" id="LGRN01000476">
    <property type="protein sequence ID" value="OJD11888.1"/>
    <property type="molecule type" value="Genomic_DNA"/>
</dbReference>
<accession>A0A1J9P646</accession>
<feature type="coiled-coil region" evidence="1">
    <location>
        <begin position="1142"/>
        <end position="1169"/>
    </location>
</feature>
<feature type="domain" description="Nucleolar 27S pre-rRNA processing Urb2/Npa2 C-terminal" evidence="2">
    <location>
        <begin position="1297"/>
        <end position="1530"/>
    </location>
</feature>
<name>A0A1J9P646_9EURO</name>
<dbReference type="InterPro" id="IPR016024">
    <property type="entry name" value="ARM-type_fold"/>
</dbReference>
<gene>
    <name evidence="3" type="ORF">AJ78_07431</name>
</gene>
<dbReference type="InterPro" id="IPR052609">
    <property type="entry name" value="Ribosome_Biogenesis_Reg"/>
</dbReference>
<dbReference type="STRING" id="1447872.A0A1J9P646"/>
<dbReference type="PANTHER" id="PTHR15682:SF2">
    <property type="entry name" value="UNHEALTHY RIBOSOME BIOGENESIS PROTEIN 2 HOMOLOG"/>
    <property type="match status" value="1"/>
</dbReference>